<dbReference type="Proteomes" id="UP001205311">
    <property type="component" value="Unassembled WGS sequence"/>
</dbReference>
<gene>
    <name evidence="1" type="ORF">LX15_003518</name>
</gene>
<reference evidence="1 2" key="1">
    <citation type="submission" date="2022-06" db="EMBL/GenBank/DDBJ databases">
        <title>Genomic Encyclopedia of Archaeal and Bacterial Type Strains, Phase II (KMG-II): from individual species to whole genera.</title>
        <authorList>
            <person name="Goeker M."/>
        </authorList>
    </citation>
    <scope>NUCLEOTIDE SEQUENCE [LARGE SCALE GENOMIC DNA]</scope>
    <source>
        <strain evidence="1 2">DSM 40477</strain>
    </source>
</reference>
<evidence type="ECO:0000313" key="1">
    <source>
        <dbReference type="EMBL" id="MCP2259809.1"/>
    </source>
</evidence>
<organism evidence="1 2">
    <name type="scientific">Streptoalloteichus tenebrarius (strain ATCC 17920 / DSM 40477 / JCM 4838 / CBS 697.72 / NBRC 16177 / NCIMB 11028 / NRRL B-12390 / A12253. 1 / ISP 5477)</name>
    <name type="common">Streptomyces tenebrarius</name>
    <dbReference type="NCBI Taxonomy" id="1933"/>
    <lineage>
        <taxon>Bacteria</taxon>
        <taxon>Bacillati</taxon>
        <taxon>Actinomycetota</taxon>
        <taxon>Actinomycetes</taxon>
        <taxon>Pseudonocardiales</taxon>
        <taxon>Pseudonocardiaceae</taxon>
        <taxon>Streptoalloteichus</taxon>
    </lineage>
</organism>
<dbReference type="RefSeq" id="WP_253670694.1">
    <property type="nucleotide sequence ID" value="NZ_JAMTCP010000020.1"/>
</dbReference>
<keyword evidence="2" id="KW-1185">Reference proteome</keyword>
<sequence>MLRIAADLFSGRPNPVWTVDDEARVRETLRALSQEESLLTEDVPPNSGLGFRGFRIQLFSDELAQGFELGSSVYLPVGRESRGPRSDELGERLIGLLGQEGTSVRMQDELPPLEAPLQQFLTTELDYSASQSFTAAASVPDIAGEQPEEAAPQATCFYEHAPYNPGFWNNDSTVRWCNNCYNYASNWRTDNFAQPGLGCGSVYQALRCDEVTRAARCDGVGRRYIDCFPDPEKPRWLIALVVGPGYDYHWYRYVSDGFWGHKPGATAVTNLDNSNVVIKDPKTANRGRYTDFCGYFYSCRTQQRRIRGYGC</sequence>
<proteinExistence type="predicted"/>
<comment type="caution">
    <text evidence="1">The sequence shown here is derived from an EMBL/GenBank/DDBJ whole genome shotgun (WGS) entry which is preliminary data.</text>
</comment>
<dbReference type="EMBL" id="JAMTCP010000020">
    <property type="protein sequence ID" value="MCP2259809.1"/>
    <property type="molecule type" value="Genomic_DNA"/>
</dbReference>
<name>A0ABT1HWC0_STRSD</name>
<protein>
    <submittedName>
        <fullName evidence="1">Uncharacterized protein</fullName>
    </submittedName>
</protein>
<accession>A0ABT1HWC0</accession>
<evidence type="ECO:0000313" key="2">
    <source>
        <dbReference type="Proteomes" id="UP001205311"/>
    </source>
</evidence>